<proteinExistence type="inferred from homology"/>
<comment type="similarity">
    <text evidence="1">Belongs to the acetyl-CoA hydrolase/transferase family.</text>
</comment>
<dbReference type="Gene3D" id="3.40.1080.20">
    <property type="entry name" value="Acetyl-CoA hydrolase/transferase C-terminal domain"/>
    <property type="match status" value="1"/>
</dbReference>
<feature type="domain" description="Acetyl-CoA hydrolase/transferase C-terminal" evidence="4">
    <location>
        <begin position="264"/>
        <end position="415"/>
    </location>
</feature>
<dbReference type="InterPro" id="IPR038460">
    <property type="entry name" value="AcetylCoA_hyd_C_sf"/>
</dbReference>
<dbReference type="Gene3D" id="3.30.750.70">
    <property type="entry name" value="4-hydroxybutyrate coenzyme like domains"/>
    <property type="match status" value="1"/>
</dbReference>
<evidence type="ECO:0000259" key="3">
    <source>
        <dbReference type="Pfam" id="PF02550"/>
    </source>
</evidence>
<dbReference type="InterPro" id="IPR037171">
    <property type="entry name" value="NagB/RpiA_transferase-like"/>
</dbReference>
<organism evidence="5 6">
    <name type="scientific">Actinocorallia herbida</name>
    <dbReference type="NCBI Taxonomy" id="58109"/>
    <lineage>
        <taxon>Bacteria</taxon>
        <taxon>Bacillati</taxon>
        <taxon>Actinomycetota</taxon>
        <taxon>Actinomycetes</taxon>
        <taxon>Streptosporangiales</taxon>
        <taxon>Thermomonosporaceae</taxon>
        <taxon>Actinocorallia</taxon>
    </lineage>
</organism>
<dbReference type="EMBL" id="RJKE01000001">
    <property type="protein sequence ID" value="ROO85201.1"/>
    <property type="molecule type" value="Genomic_DNA"/>
</dbReference>
<evidence type="ECO:0000313" key="6">
    <source>
        <dbReference type="Proteomes" id="UP000272400"/>
    </source>
</evidence>
<dbReference type="AlphaFoldDB" id="A0A3N1CV77"/>
<dbReference type="OrthoDB" id="9801795at2"/>
<evidence type="ECO:0000256" key="2">
    <source>
        <dbReference type="ARBA" id="ARBA00022679"/>
    </source>
</evidence>
<dbReference type="Pfam" id="PF13336">
    <property type="entry name" value="AcetylCoA_hyd_C"/>
    <property type="match status" value="1"/>
</dbReference>
<dbReference type="Pfam" id="PF02550">
    <property type="entry name" value="AcetylCoA_hydro"/>
    <property type="match status" value="1"/>
</dbReference>
<dbReference type="Proteomes" id="UP000272400">
    <property type="component" value="Unassembled WGS sequence"/>
</dbReference>
<dbReference type="SUPFAM" id="SSF100950">
    <property type="entry name" value="NagB/RpiA/CoA transferase-like"/>
    <property type="match status" value="2"/>
</dbReference>
<dbReference type="RefSeq" id="WP_123664731.1">
    <property type="nucleotide sequence ID" value="NZ_RJKE01000001.1"/>
</dbReference>
<protein>
    <submittedName>
        <fullName evidence="5">Acyl-CoA hydrolase</fullName>
    </submittedName>
</protein>
<dbReference type="GO" id="GO:0016787">
    <property type="term" value="F:hydrolase activity"/>
    <property type="evidence" value="ECO:0007669"/>
    <property type="project" value="UniProtKB-KW"/>
</dbReference>
<reference evidence="5 6" key="1">
    <citation type="submission" date="2018-11" db="EMBL/GenBank/DDBJ databases">
        <title>Sequencing the genomes of 1000 actinobacteria strains.</title>
        <authorList>
            <person name="Klenk H.-P."/>
        </authorList>
    </citation>
    <scope>NUCLEOTIDE SEQUENCE [LARGE SCALE GENOMIC DNA]</scope>
    <source>
        <strain evidence="5 6">DSM 44254</strain>
    </source>
</reference>
<gene>
    <name evidence="5" type="ORF">EDD29_2741</name>
</gene>
<dbReference type="Gene3D" id="3.40.1080.10">
    <property type="entry name" value="Glutaconate Coenzyme A-transferase"/>
    <property type="match status" value="1"/>
</dbReference>
<dbReference type="InterPro" id="IPR046433">
    <property type="entry name" value="ActCoA_hydro"/>
</dbReference>
<dbReference type="GO" id="GO:0006083">
    <property type="term" value="P:acetate metabolic process"/>
    <property type="evidence" value="ECO:0007669"/>
    <property type="project" value="InterPro"/>
</dbReference>
<keyword evidence="2" id="KW-0808">Transferase</keyword>
<evidence type="ECO:0000256" key="1">
    <source>
        <dbReference type="ARBA" id="ARBA00009632"/>
    </source>
</evidence>
<dbReference type="InterPro" id="IPR003702">
    <property type="entry name" value="ActCoA_hydro_N"/>
</dbReference>
<evidence type="ECO:0000259" key="4">
    <source>
        <dbReference type="Pfam" id="PF13336"/>
    </source>
</evidence>
<feature type="domain" description="Acetyl-CoA hydrolase/transferase N-terminal" evidence="3">
    <location>
        <begin position="15"/>
        <end position="157"/>
    </location>
</feature>
<accession>A0A3N1CV77</accession>
<keyword evidence="6" id="KW-1185">Reference proteome</keyword>
<dbReference type="GO" id="GO:0008775">
    <property type="term" value="F:acetate CoA-transferase activity"/>
    <property type="evidence" value="ECO:0007669"/>
    <property type="project" value="InterPro"/>
</dbReference>
<name>A0A3N1CV77_9ACTN</name>
<keyword evidence="5" id="KW-0378">Hydrolase</keyword>
<sequence>MTVHCAPEDLDLSRFLEPGDRIVLGQACGEPTTLVEALIEQAAGIGGLSVFIATSFSGLLTPEAADAFEVSSMGAIGALRTLAKAHRLSVVPCHVSQVGPMIESGVLACDAAFVQVSPADAEGDHGCGLISDYVGAAAARARVVIAEVNDLVPRTHGETLPGSAFDCAVHVARPPVEVPPARIGPIDEAIAAHAAAYIGDGAVLQTGVGAVPDALLRLLHDRRDLGVHSGMIGDGLVDLVEAGVVTNARKKTDQGVSINGALIGTRRLYDFADRNPALRMCATSYTHDPAVLAQVERLVTVNSALEVDLTGQVNAEQSGTAYLGGTGGQVDFVRAGSRSPGGHALMVLPSTAKNGTVSRITTALSGPVTTARSDIDVVITEYGAAELKGRTLAERARRLVAIAHPDFRETLEREADALRRRGF</sequence>
<dbReference type="PANTHER" id="PTHR21432:SF20">
    <property type="entry name" value="ACETYL-COA HYDROLASE"/>
    <property type="match status" value="1"/>
</dbReference>
<comment type="caution">
    <text evidence="5">The sequence shown here is derived from an EMBL/GenBank/DDBJ whole genome shotgun (WGS) entry which is preliminary data.</text>
</comment>
<dbReference type="InterPro" id="IPR026888">
    <property type="entry name" value="AcetylCoA_hyd_C"/>
</dbReference>
<evidence type="ECO:0000313" key="5">
    <source>
        <dbReference type="EMBL" id="ROO85201.1"/>
    </source>
</evidence>
<dbReference type="PANTHER" id="PTHR21432">
    <property type="entry name" value="ACETYL-COA HYDROLASE-RELATED"/>
    <property type="match status" value="1"/>
</dbReference>